<dbReference type="Pfam" id="PF12234">
    <property type="entry name" value="Rav1p_C"/>
    <property type="match status" value="1"/>
</dbReference>
<proteinExistence type="predicted"/>
<dbReference type="EMBL" id="KZ992997">
    <property type="protein sequence ID" value="RKP05930.1"/>
    <property type="molecule type" value="Genomic_DNA"/>
</dbReference>
<sequence length="139" mass="15967">MDWPTVSRLGIPIWLRDTNELRNLATLMARNRFMASKDPTDASLFFIALRKKTLLQGLWRTASFHPEQPKMLKFLANDFDDPKKQSAALKNAFALLGKQRFELAAAFFLLGNRLKDAANVCIKHLRDVQLAICICRIYE</sequence>
<evidence type="ECO:0000259" key="1">
    <source>
        <dbReference type="Pfam" id="PF12234"/>
    </source>
</evidence>
<accession>A0A4P9XKW9</accession>
<gene>
    <name evidence="2" type="ORF">THASP1DRAFT_7798</name>
</gene>
<keyword evidence="3" id="KW-1185">Reference proteome</keyword>
<feature type="non-terminal residue" evidence="2">
    <location>
        <position position="139"/>
    </location>
</feature>
<dbReference type="Proteomes" id="UP000271241">
    <property type="component" value="Unassembled WGS sequence"/>
</dbReference>
<dbReference type="GO" id="GO:0043291">
    <property type="term" value="C:RAVE complex"/>
    <property type="evidence" value="ECO:0007669"/>
    <property type="project" value="TreeGrafter"/>
</dbReference>
<dbReference type="InterPro" id="IPR022033">
    <property type="entry name" value="Rav1p_C"/>
</dbReference>
<dbReference type="PANTHER" id="PTHR13950">
    <property type="entry name" value="RABCONNECTIN-RELATED"/>
    <property type="match status" value="1"/>
</dbReference>
<dbReference type="GO" id="GO:0007035">
    <property type="term" value="P:vacuolar acidification"/>
    <property type="evidence" value="ECO:0007669"/>
    <property type="project" value="TreeGrafter"/>
</dbReference>
<reference evidence="3" key="1">
    <citation type="journal article" date="2018" name="Nat. Microbiol.">
        <title>Leveraging single-cell genomics to expand the fungal tree of life.</title>
        <authorList>
            <person name="Ahrendt S.R."/>
            <person name="Quandt C.A."/>
            <person name="Ciobanu D."/>
            <person name="Clum A."/>
            <person name="Salamov A."/>
            <person name="Andreopoulos B."/>
            <person name="Cheng J.F."/>
            <person name="Woyke T."/>
            <person name="Pelin A."/>
            <person name="Henrissat B."/>
            <person name="Reynolds N.K."/>
            <person name="Benny G.L."/>
            <person name="Smith M.E."/>
            <person name="James T.Y."/>
            <person name="Grigoriev I.V."/>
        </authorList>
    </citation>
    <scope>NUCLEOTIDE SEQUENCE [LARGE SCALE GENOMIC DNA]</scope>
    <source>
        <strain evidence="3">RSA 1356</strain>
    </source>
</reference>
<dbReference type="STRING" id="78915.A0A4P9XKW9"/>
<feature type="domain" description="RAVE complex protein Rav1 C-terminal" evidence="1">
    <location>
        <begin position="1"/>
        <end position="139"/>
    </location>
</feature>
<organism evidence="2 3">
    <name type="scientific">Thamnocephalis sphaerospora</name>
    <dbReference type="NCBI Taxonomy" id="78915"/>
    <lineage>
        <taxon>Eukaryota</taxon>
        <taxon>Fungi</taxon>
        <taxon>Fungi incertae sedis</taxon>
        <taxon>Zoopagomycota</taxon>
        <taxon>Zoopagomycotina</taxon>
        <taxon>Zoopagomycetes</taxon>
        <taxon>Zoopagales</taxon>
        <taxon>Sigmoideomycetaceae</taxon>
        <taxon>Thamnocephalis</taxon>
    </lineage>
</organism>
<dbReference type="PANTHER" id="PTHR13950:SF9">
    <property type="entry name" value="RABCONNECTIN-3A"/>
    <property type="match status" value="1"/>
</dbReference>
<dbReference type="InterPro" id="IPR052208">
    <property type="entry name" value="DmX-like/RAVE_component"/>
</dbReference>
<dbReference type="OrthoDB" id="342131at2759"/>
<evidence type="ECO:0000313" key="2">
    <source>
        <dbReference type="EMBL" id="RKP05930.1"/>
    </source>
</evidence>
<protein>
    <submittedName>
        <fullName evidence="2">RAVE complex protein Rav1 C-terminal</fullName>
    </submittedName>
</protein>
<evidence type="ECO:0000313" key="3">
    <source>
        <dbReference type="Proteomes" id="UP000271241"/>
    </source>
</evidence>
<name>A0A4P9XKW9_9FUNG</name>
<dbReference type="AlphaFoldDB" id="A0A4P9XKW9"/>